<feature type="transmembrane region" description="Helical" evidence="2">
    <location>
        <begin position="172"/>
        <end position="195"/>
    </location>
</feature>
<evidence type="ECO:0000313" key="4">
    <source>
        <dbReference type="Proteomes" id="UP000518206"/>
    </source>
</evidence>
<keyword evidence="2" id="KW-1133">Transmembrane helix</keyword>
<reference evidence="3 4" key="2">
    <citation type="submission" date="2020-08" db="EMBL/GenBank/DDBJ databases">
        <authorList>
            <person name="Partida-Martinez L."/>
            <person name="Huntemann M."/>
            <person name="Clum A."/>
            <person name="Wang J."/>
            <person name="Palaniappan K."/>
            <person name="Ritter S."/>
            <person name="Chen I.-M."/>
            <person name="Stamatis D."/>
            <person name="Reddy T."/>
            <person name="O'Malley R."/>
            <person name="Daum C."/>
            <person name="Shapiro N."/>
            <person name="Ivanova N."/>
            <person name="Kyrpides N."/>
            <person name="Woyke T."/>
        </authorList>
    </citation>
    <scope>NUCLEOTIDE SEQUENCE [LARGE SCALE GENOMIC DNA]</scope>
    <source>
        <strain evidence="3 4">RAS26</strain>
    </source>
</reference>
<evidence type="ECO:0000256" key="2">
    <source>
        <dbReference type="SAM" id="Phobius"/>
    </source>
</evidence>
<reference evidence="3 4" key="1">
    <citation type="submission" date="2020-08" db="EMBL/GenBank/DDBJ databases">
        <title>The Agave Microbiome: Exploring the role of microbial communities in plant adaptations to desert environments.</title>
        <authorList>
            <person name="Partida-Martinez L.P."/>
        </authorList>
    </citation>
    <scope>NUCLEOTIDE SEQUENCE [LARGE SCALE GENOMIC DNA]</scope>
    <source>
        <strain evidence="3 4">RAS26</strain>
    </source>
</reference>
<feature type="compositionally biased region" description="Pro residues" evidence="1">
    <location>
        <begin position="284"/>
        <end position="307"/>
    </location>
</feature>
<name>A0A7W4YDH0_9CELL</name>
<evidence type="ECO:0000313" key="3">
    <source>
        <dbReference type="EMBL" id="MBB2924697.1"/>
    </source>
</evidence>
<keyword evidence="2" id="KW-0812">Transmembrane</keyword>
<feature type="transmembrane region" description="Helical" evidence="2">
    <location>
        <begin position="254"/>
        <end position="272"/>
    </location>
</feature>
<accession>A0A7W4YDH0</accession>
<keyword evidence="2" id="KW-0472">Membrane</keyword>
<proteinExistence type="predicted"/>
<feature type="transmembrane region" description="Helical" evidence="2">
    <location>
        <begin position="149"/>
        <end position="166"/>
    </location>
</feature>
<protein>
    <submittedName>
        <fullName evidence="3">Uncharacterized protein</fullName>
    </submittedName>
</protein>
<organism evidence="3 4">
    <name type="scientific">Cellulomonas cellasea</name>
    <dbReference type="NCBI Taxonomy" id="43670"/>
    <lineage>
        <taxon>Bacteria</taxon>
        <taxon>Bacillati</taxon>
        <taxon>Actinomycetota</taxon>
        <taxon>Actinomycetes</taxon>
        <taxon>Micrococcales</taxon>
        <taxon>Cellulomonadaceae</taxon>
        <taxon>Cellulomonas</taxon>
    </lineage>
</organism>
<feature type="transmembrane region" description="Helical" evidence="2">
    <location>
        <begin position="225"/>
        <end position="242"/>
    </location>
</feature>
<feature type="compositionally biased region" description="Low complexity" evidence="1">
    <location>
        <begin position="308"/>
        <end position="327"/>
    </location>
</feature>
<dbReference type="RefSeq" id="WP_183297488.1">
    <property type="nucleotide sequence ID" value="NZ_JACHVX010000006.1"/>
</dbReference>
<feature type="transmembrane region" description="Helical" evidence="2">
    <location>
        <begin position="98"/>
        <end position="116"/>
    </location>
</feature>
<sequence>MQSTLVLAAFTTVCALALLAHSLVRRFVRDAVRRTALQVDLPLDEATDRLVVARFRRRKRWAGTGALVGGLLPLAFLLPGDDGAALLGSAGGDLRGYAVLLGFFAGTAAGLGLLAWRETTRPVDGPGPRVARASVPVVEDYVTPHERRGAWVLVGACVAVTAWAGLREGPGLPGALVALGIGLPVAAVVVTELLLRRLVAARQTAPTPLALAWDDVVRARTARDLVTVPLTAGAYLPLVITSRAESVGSLPDGVSLVVLLGLLVTAGVSVLLDPRGHVRRRLWPQPPAPSVAPPPVAPPSGPAPSPSGPSASGPSVPGPRPGAAGAL</sequence>
<dbReference type="EMBL" id="JACHVX010000006">
    <property type="protein sequence ID" value="MBB2924697.1"/>
    <property type="molecule type" value="Genomic_DNA"/>
</dbReference>
<dbReference type="Proteomes" id="UP000518206">
    <property type="component" value="Unassembled WGS sequence"/>
</dbReference>
<feature type="transmembrane region" description="Helical" evidence="2">
    <location>
        <begin position="6"/>
        <end position="24"/>
    </location>
</feature>
<comment type="caution">
    <text evidence="3">The sequence shown here is derived from an EMBL/GenBank/DDBJ whole genome shotgun (WGS) entry which is preliminary data.</text>
</comment>
<gene>
    <name evidence="3" type="ORF">FHR80_003633</name>
</gene>
<feature type="transmembrane region" description="Helical" evidence="2">
    <location>
        <begin position="61"/>
        <end position="78"/>
    </location>
</feature>
<dbReference type="AlphaFoldDB" id="A0A7W4YDH0"/>
<evidence type="ECO:0000256" key="1">
    <source>
        <dbReference type="SAM" id="MobiDB-lite"/>
    </source>
</evidence>
<feature type="region of interest" description="Disordered" evidence="1">
    <location>
        <begin position="283"/>
        <end position="327"/>
    </location>
</feature>